<name>A0ACB1A4J8_MELEN</name>
<dbReference type="Proteomes" id="UP001497535">
    <property type="component" value="Unassembled WGS sequence"/>
</dbReference>
<organism evidence="1 2">
    <name type="scientific">Meloidogyne enterolobii</name>
    <name type="common">Root-knot nematode worm</name>
    <name type="synonym">Meloidogyne mayaguensis</name>
    <dbReference type="NCBI Taxonomy" id="390850"/>
    <lineage>
        <taxon>Eukaryota</taxon>
        <taxon>Metazoa</taxon>
        <taxon>Ecdysozoa</taxon>
        <taxon>Nematoda</taxon>
        <taxon>Chromadorea</taxon>
        <taxon>Rhabditida</taxon>
        <taxon>Tylenchina</taxon>
        <taxon>Tylenchomorpha</taxon>
        <taxon>Tylenchoidea</taxon>
        <taxon>Meloidogynidae</taxon>
        <taxon>Meloidogyninae</taxon>
        <taxon>Meloidogyne</taxon>
    </lineage>
</organism>
<evidence type="ECO:0000313" key="2">
    <source>
        <dbReference type="Proteomes" id="UP001497535"/>
    </source>
</evidence>
<protein>
    <submittedName>
        <fullName evidence="1">Uncharacterized protein</fullName>
    </submittedName>
</protein>
<accession>A0ACB1A4J8</accession>
<dbReference type="EMBL" id="CAVMJV010000060">
    <property type="protein sequence ID" value="CAK5086357.1"/>
    <property type="molecule type" value="Genomic_DNA"/>
</dbReference>
<sequence>MFILSLLPPFCQFLHLQISLLPLHFYLKFFIFLFIFIFVFIFQTFLPSFSYSFYCPVQLPLPIYLIFLQIFLSSSLFPPRPFSLSRVWEKSSSTFFFLLFYSFFTLPIPLSLLSIH</sequence>
<evidence type="ECO:0000313" key="1">
    <source>
        <dbReference type="EMBL" id="CAK5086357.1"/>
    </source>
</evidence>
<reference evidence="1" key="1">
    <citation type="submission" date="2023-11" db="EMBL/GenBank/DDBJ databases">
        <authorList>
            <person name="Poullet M."/>
        </authorList>
    </citation>
    <scope>NUCLEOTIDE SEQUENCE</scope>
    <source>
        <strain evidence="1">E1834</strain>
    </source>
</reference>
<proteinExistence type="predicted"/>
<gene>
    <name evidence="1" type="ORF">MENTE1834_LOCUS33851</name>
</gene>
<comment type="caution">
    <text evidence="1">The sequence shown here is derived from an EMBL/GenBank/DDBJ whole genome shotgun (WGS) entry which is preliminary data.</text>
</comment>
<keyword evidence="2" id="KW-1185">Reference proteome</keyword>